<reference evidence="2" key="2">
    <citation type="submission" date="2019-07" db="EMBL/GenBank/DDBJ databases">
        <authorList>
            <person name="Seetharam A."/>
            <person name="Woodhouse M."/>
            <person name="Cannon E."/>
        </authorList>
    </citation>
    <scope>NUCLEOTIDE SEQUENCE [LARGE SCALE GENOMIC DNA]</scope>
    <source>
        <strain evidence="2">cv. B73</strain>
    </source>
</reference>
<feature type="compositionally biased region" description="Gly residues" evidence="1">
    <location>
        <begin position="387"/>
        <end position="397"/>
    </location>
</feature>
<dbReference type="Gramene" id="Zm00001eb336990_T001">
    <property type="protein sequence ID" value="Zm00001eb336990_P001"/>
    <property type="gene ID" value="Zm00001eb336990"/>
</dbReference>
<feature type="region of interest" description="Disordered" evidence="1">
    <location>
        <begin position="481"/>
        <end position="510"/>
    </location>
</feature>
<reference evidence="3" key="1">
    <citation type="journal article" date="2009" name="Science">
        <title>The B73 maize genome: complexity, diversity, and dynamics.</title>
        <authorList>
            <person name="Schnable P.S."/>
            <person name="Ware D."/>
            <person name="Fulton R.S."/>
            <person name="Stein J.C."/>
            <person name="Wei F."/>
            <person name="Pasternak S."/>
            <person name="Liang C."/>
            <person name="Zhang J."/>
            <person name="Fulton L."/>
            <person name="Graves T.A."/>
            <person name="Minx P."/>
            <person name="Reily A.D."/>
            <person name="Courtney L."/>
            <person name="Kruchowski S.S."/>
            <person name="Tomlinson C."/>
            <person name="Strong C."/>
            <person name="Delehaunty K."/>
            <person name="Fronick C."/>
            <person name="Courtney B."/>
            <person name="Rock S.M."/>
            <person name="Belter E."/>
            <person name="Du F."/>
            <person name="Kim K."/>
            <person name="Abbott R.M."/>
            <person name="Cotton M."/>
            <person name="Levy A."/>
            <person name="Marchetto P."/>
            <person name="Ochoa K."/>
            <person name="Jackson S.M."/>
            <person name="Gillam B."/>
            <person name="Chen W."/>
            <person name="Yan L."/>
            <person name="Higginbotham J."/>
            <person name="Cardenas M."/>
            <person name="Waligorski J."/>
            <person name="Applebaum E."/>
            <person name="Phelps L."/>
            <person name="Falcone J."/>
            <person name="Kanchi K."/>
            <person name="Thane T."/>
            <person name="Scimone A."/>
            <person name="Thane N."/>
            <person name="Henke J."/>
            <person name="Wang T."/>
            <person name="Ruppert J."/>
            <person name="Shah N."/>
            <person name="Rotter K."/>
            <person name="Hodges J."/>
            <person name="Ingenthron E."/>
            <person name="Cordes M."/>
            <person name="Kohlberg S."/>
            <person name="Sgro J."/>
            <person name="Delgado B."/>
            <person name="Mead K."/>
            <person name="Chinwalla A."/>
            <person name="Leonard S."/>
            <person name="Crouse K."/>
            <person name="Collura K."/>
            <person name="Kudrna D."/>
            <person name="Currie J."/>
            <person name="He R."/>
            <person name="Angelova A."/>
            <person name="Rajasekar S."/>
            <person name="Mueller T."/>
            <person name="Lomeli R."/>
            <person name="Scara G."/>
            <person name="Ko A."/>
            <person name="Delaney K."/>
            <person name="Wissotski M."/>
            <person name="Lopez G."/>
            <person name="Campos D."/>
            <person name="Braidotti M."/>
            <person name="Ashley E."/>
            <person name="Golser W."/>
            <person name="Kim H."/>
            <person name="Lee S."/>
            <person name="Lin J."/>
            <person name="Dujmic Z."/>
            <person name="Kim W."/>
            <person name="Talag J."/>
            <person name="Zuccolo A."/>
            <person name="Fan C."/>
            <person name="Sebastian A."/>
            <person name="Kramer M."/>
            <person name="Spiegel L."/>
            <person name="Nascimento L."/>
            <person name="Zutavern T."/>
            <person name="Miller B."/>
            <person name="Ambroise C."/>
            <person name="Muller S."/>
            <person name="Spooner W."/>
            <person name="Narechania A."/>
            <person name="Ren L."/>
            <person name="Wei S."/>
            <person name="Kumari S."/>
            <person name="Faga B."/>
            <person name="Levy M.J."/>
            <person name="McMahan L."/>
            <person name="Van Buren P."/>
            <person name="Vaughn M.W."/>
            <person name="Ying K."/>
            <person name="Yeh C.-T."/>
            <person name="Emrich S.J."/>
            <person name="Jia Y."/>
            <person name="Kalyanaraman A."/>
            <person name="Hsia A.-P."/>
            <person name="Barbazuk W.B."/>
            <person name="Baucom R.S."/>
            <person name="Brutnell T.P."/>
            <person name="Carpita N.C."/>
            <person name="Chaparro C."/>
            <person name="Chia J.-M."/>
            <person name="Deragon J.-M."/>
            <person name="Estill J.C."/>
            <person name="Fu Y."/>
            <person name="Jeddeloh J.A."/>
            <person name="Han Y."/>
            <person name="Lee H."/>
            <person name="Li P."/>
            <person name="Lisch D.R."/>
            <person name="Liu S."/>
            <person name="Liu Z."/>
            <person name="Nagel D.H."/>
            <person name="McCann M.C."/>
            <person name="SanMiguel P."/>
            <person name="Myers A.M."/>
            <person name="Nettleton D."/>
            <person name="Nguyen J."/>
            <person name="Penning B.W."/>
            <person name="Ponnala L."/>
            <person name="Schneider K.L."/>
            <person name="Schwartz D.C."/>
            <person name="Sharma A."/>
            <person name="Soderlund C."/>
            <person name="Springer N.M."/>
            <person name="Sun Q."/>
            <person name="Wang H."/>
            <person name="Waterman M."/>
            <person name="Westerman R."/>
            <person name="Wolfgruber T.K."/>
            <person name="Yang L."/>
            <person name="Yu Y."/>
            <person name="Zhang L."/>
            <person name="Zhou S."/>
            <person name="Zhu Q."/>
            <person name="Bennetzen J.L."/>
            <person name="Dawe R.K."/>
            <person name="Jiang J."/>
            <person name="Jiang N."/>
            <person name="Presting G.G."/>
            <person name="Wessler S.R."/>
            <person name="Aluru S."/>
            <person name="Martienssen R.A."/>
            <person name="Clifton S.W."/>
            <person name="McCombie W.R."/>
            <person name="Wing R.A."/>
            <person name="Wilson R.K."/>
        </authorList>
    </citation>
    <scope>NUCLEOTIDE SEQUENCE [LARGE SCALE GENOMIC DNA]</scope>
    <source>
        <strain evidence="3">cv. B73</strain>
    </source>
</reference>
<feature type="compositionally biased region" description="Basic residues" evidence="1">
    <location>
        <begin position="213"/>
        <end position="239"/>
    </location>
</feature>
<name>A0A804QK74_MAIZE</name>
<organism evidence="2 3">
    <name type="scientific">Zea mays</name>
    <name type="common">Maize</name>
    <dbReference type="NCBI Taxonomy" id="4577"/>
    <lineage>
        <taxon>Eukaryota</taxon>
        <taxon>Viridiplantae</taxon>
        <taxon>Streptophyta</taxon>
        <taxon>Embryophyta</taxon>
        <taxon>Tracheophyta</taxon>
        <taxon>Spermatophyta</taxon>
        <taxon>Magnoliopsida</taxon>
        <taxon>Liliopsida</taxon>
        <taxon>Poales</taxon>
        <taxon>Poaceae</taxon>
        <taxon>PACMAD clade</taxon>
        <taxon>Panicoideae</taxon>
        <taxon>Andropogonodae</taxon>
        <taxon>Andropogoneae</taxon>
        <taxon>Tripsacinae</taxon>
        <taxon>Zea</taxon>
    </lineage>
</organism>
<dbReference type="AlphaFoldDB" id="A0A804QK74"/>
<feature type="compositionally biased region" description="Low complexity" evidence="1">
    <location>
        <begin position="22"/>
        <end position="34"/>
    </location>
</feature>
<evidence type="ECO:0000313" key="2">
    <source>
        <dbReference type="EnsemblPlants" id="Zm00001eb336990_P001"/>
    </source>
</evidence>
<sequence length="510" mass="54438">NTPATTLPVQVNPSSNQNQTKQSAPQAAPASGSSLLTWSPPPHLFPSLLPPITQLHLHPVTDPPIHGGGAQVHRAAAGAPGGPGRAHASRPAPPLLAGPVPHADGADRVAPRLQGGPRPAGRRQRQPGRDHRARPRPRIGPLLPSGGPPGPVGVRRAAGRGLQQRRRVVHGGPGRVHARGRGLPGGPADGAQGRPPPAHPGRRGRARAGPARPGHRLRVRRLRRGLPLQPRRRRRPGRRAVHDRGRGAGPRQRRRRRRRRGVGGAAVGPRRDPGPGGGAGGAAPDPRRRHQAAGVPRHGHLRRLHRALQGGVQRGARGGRRVVLRVRGAHRQGVAEPHPRGGVRAGHPRPRLLRRERAARAARLAPARRRRVLRQLLLHHARVGARGEGGGLLGGGGGEDRQGRQAADARGVRAVGDGRGRRRRRRPVPDHGRLPHAAGVRLDAPRLRGGGLRLGPARARRAAHQPGLHRHVHPGEAVGAQARGEAHHAVRHPGPRRRLPRRHARHQLLS</sequence>
<evidence type="ECO:0000313" key="3">
    <source>
        <dbReference type="Proteomes" id="UP000007305"/>
    </source>
</evidence>
<dbReference type="Proteomes" id="UP000007305">
    <property type="component" value="Chromosome 8"/>
</dbReference>
<evidence type="ECO:0000256" key="1">
    <source>
        <dbReference type="SAM" id="MobiDB-lite"/>
    </source>
</evidence>
<keyword evidence="3" id="KW-1185">Reference proteome</keyword>
<feature type="compositionally biased region" description="Polar residues" evidence="1">
    <location>
        <begin position="1"/>
        <end position="21"/>
    </location>
</feature>
<feature type="compositionally biased region" description="Basic residues" evidence="1">
    <location>
        <begin position="120"/>
        <end position="137"/>
    </location>
</feature>
<reference evidence="2" key="3">
    <citation type="submission" date="2021-05" db="UniProtKB">
        <authorList>
            <consortium name="EnsemblPlants"/>
        </authorList>
    </citation>
    <scope>IDENTIFICATION</scope>
    <source>
        <strain evidence="2">cv. B73</strain>
    </source>
</reference>
<protein>
    <submittedName>
        <fullName evidence="2">Uncharacterized protein</fullName>
    </submittedName>
</protein>
<feature type="region of interest" description="Disordered" evidence="1">
    <location>
        <begin position="387"/>
        <end position="438"/>
    </location>
</feature>
<feature type="compositionally biased region" description="Basic residues" evidence="1">
    <location>
        <begin position="489"/>
        <end position="510"/>
    </location>
</feature>
<accession>A0A804QK74</accession>
<dbReference type="InParanoid" id="A0A804QK74"/>
<feature type="region of interest" description="Disordered" evidence="1">
    <location>
        <begin position="1"/>
        <end position="295"/>
    </location>
</feature>
<feature type="compositionally biased region" description="Low complexity" evidence="1">
    <location>
        <begin position="404"/>
        <end position="415"/>
    </location>
</feature>
<feature type="compositionally biased region" description="Low complexity" evidence="1">
    <location>
        <begin position="152"/>
        <end position="162"/>
    </location>
</feature>
<dbReference type="EnsemblPlants" id="Zm00001eb336990_T001">
    <property type="protein sequence ID" value="Zm00001eb336990_P001"/>
    <property type="gene ID" value="Zm00001eb336990"/>
</dbReference>
<proteinExistence type="predicted"/>
<feature type="compositionally biased region" description="Basic residues" evidence="1">
    <location>
        <begin position="251"/>
        <end position="261"/>
    </location>
</feature>